<name>A0A1S2NDU7_9BURK</name>
<evidence type="ECO:0000313" key="4">
    <source>
        <dbReference type="EMBL" id="OIJ43205.1"/>
    </source>
</evidence>
<evidence type="ECO:0000256" key="2">
    <source>
        <dbReference type="ARBA" id="ARBA00022525"/>
    </source>
</evidence>
<dbReference type="PANTHER" id="PTHR38340:SF1">
    <property type="entry name" value="S-LAYER PROTEIN"/>
    <property type="match status" value="1"/>
</dbReference>
<feature type="region of interest" description="Disordered" evidence="3">
    <location>
        <begin position="327"/>
        <end position="369"/>
    </location>
</feature>
<dbReference type="GO" id="GO:0005509">
    <property type="term" value="F:calcium ion binding"/>
    <property type="evidence" value="ECO:0007669"/>
    <property type="project" value="InterPro"/>
</dbReference>
<reference evidence="4 5" key="1">
    <citation type="submission" date="2014-10" db="EMBL/GenBank/DDBJ databases">
        <authorList>
            <person name="Seo M.-J."/>
            <person name="Seok Y.J."/>
            <person name="Cha I.-T."/>
        </authorList>
    </citation>
    <scope>NUCLEOTIDE SEQUENCE [LARGE SCALE GENOMIC DNA]</scope>
    <source>
        <strain evidence="4 5">NEU</strain>
    </source>
</reference>
<evidence type="ECO:0000313" key="5">
    <source>
        <dbReference type="Proteomes" id="UP000180246"/>
    </source>
</evidence>
<comment type="caution">
    <text evidence="4">The sequence shown here is derived from an EMBL/GenBank/DDBJ whole genome shotgun (WGS) entry which is preliminary data.</text>
</comment>
<dbReference type="PROSITE" id="PS00330">
    <property type="entry name" value="HEMOLYSIN_CALCIUM"/>
    <property type="match status" value="6"/>
</dbReference>
<evidence type="ECO:0000256" key="3">
    <source>
        <dbReference type="SAM" id="MobiDB-lite"/>
    </source>
</evidence>
<organism evidence="4 5">
    <name type="scientific">Massilia timonae</name>
    <dbReference type="NCBI Taxonomy" id="47229"/>
    <lineage>
        <taxon>Bacteria</taxon>
        <taxon>Pseudomonadati</taxon>
        <taxon>Pseudomonadota</taxon>
        <taxon>Betaproteobacteria</taxon>
        <taxon>Burkholderiales</taxon>
        <taxon>Oxalobacteraceae</taxon>
        <taxon>Telluria group</taxon>
        <taxon>Massilia</taxon>
    </lineage>
</organism>
<dbReference type="AlphaFoldDB" id="A0A1S2NDU7"/>
<accession>A0A1S2NDU7</accession>
<dbReference type="Proteomes" id="UP000180246">
    <property type="component" value="Unassembled WGS sequence"/>
</dbReference>
<keyword evidence="2" id="KW-0964">Secreted</keyword>
<dbReference type="SUPFAM" id="SSF51120">
    <property type="entry name" value="beta-Roll"/>
    <property type="match status" value="3"/>
</dbReference>
<dbReference type="InterPro" id="IPR001343">
    <property type="entry name" value="Hemolysn_Ca-bd"/>
</dbReference>
<protein>
    <submittedName>
        <fullName evidence="4">Hemolysin-type calcium-binding repeat family protein</fullName>
    </submittedName>
</protein>
<dbReference type="InterPro" id="IPR050557">
    <property type="entry name" value="RTX_toxin/Mannuronan_C5-epim"/>
</dbReference>
<dbReference type="InterPro" id="IPR011049">
    <property type="entry name" value="Serralysin-like_metalloprot_C"/>
</dbReference>
<proteinExistence type="predicted"/>
<feature type="region of interest" description="Disordered" evidence="3">
    <location>
        <begin position="231"/>
        <end position="265"/>
    </location>
</feature>
<sequence>MANNMNTARDRLEARLQDAGERALERVAAQQSRFDGISFDFDAGKAPYDYAIRVGTGSSNAFQGSEARDYLWGLGGNDSLGGGAGQDDLFGDAGADLLVGGDGGDRLVGGMGNDRLFGGAEADGLMGGMGNDILDEGDGHGDLNGGAGDDILIGGRGADAFMISPDSGNDVIRDFTAGPGMFDHLAISGLRWGDLSFADTVEGVRISWKGGSVLLNGVTKAELSQDDFMFADSPELPPSSRPANGPTPERATMSQEGPAIAGSDRANPAFDRIADAMLRRDTPVGFDFTGDEHYTVKVGTDGADRFDGGASWDQLFGRDGNDRLFGNGGNDILQGDAGNDQLDGGAGSDRLDGGMGNDRLAGGDEEDEVMGAEGDDTIDAGAGHDMIEGGMGNDTIRGGTGADAFMVMPDSGHDIVLDFEARGAAQGAFDHIAFIDILPEQVSVRDVDAGALISWDTDGDGSADGSVLLQGVYKVDLRQSDFMFNEEPAFIAGISTVGSGYIF</sequence>
<dbReference type="Pfam" id="PF00353">
    <property type="entry name" value="HemolysinCabind"/>
    <property type="match status" value="6"/>
</dbReference>
<gene>
    <name evidence="4" type="ORF">LO55_4109</name>
</gene>
<dbReference type="InterPro" id="IPR018511">
    <property type="entry name" value="Hemolysin-typ_Ca-bd_CS"/>
</dbReference>
<dbReference type="PANTHER" id="PTHR38340">
    <property type="entry name" value="S-LAYER PROTEIN"/>
    <property type="match status" value="1"/>
</dbReference>
<dbReference type="Gene3D" id="2.150.10.10">
    <property type="entry name" value="Serralysin-like metalloprotease, C-terminal"/>
    <property type="match status" value="3"/>
</dbReference>
<comment type="subcellular location">
    <subcellularLocation>
        <location evidence="1">Secreted</location>
    </subcellularLocation>
</comment>
<dbReference type="GO" id="GO:0005576">
    <property type="term" value="C:extracellular region"/>
    <property type="evidence" value="ECO:0007669"/>
    <property type="project" value="UniProtKB-SubCell"/>
</dbReference>
<dbReference type="EMBL" id="JRYB01000001">
    <property type="protein sequence ID" value="OIJ43205.1"/>
    <property type="molecule type" value="Genomic_DNA"/>
</dbReference>
<dbReference type="PRINTS" id="PR00313">
    <property type="entry name" value="CABNDNGRPT"/>
</dbReference>
<dbReference type="RefSeq" id="WP_071362877.1">
    <property type="nucleotide sequence ID" value="NZ_JRYB01000001.1"/>
</dbReference>
<evidence type="ECO:0000256" key="1">
    <source>
        <dbReference type="ARBA" id="ARBA00004613"/>
    </source>
</evidence>